<evidence type="ECO:0000313" key="9">
    <source>
        <dbReference type="EMBL" id="OVA17277.1"/>
    </source>
</evidence>
<feature type="region of interest" description="Disordered" evidence="7">
    <location>
        <begin position="1"/>
        <end position="166"/>
    </location>
</feature>
<feature type="compositionally biased region" description="Polar residues" evidence="7">
    <location>
        <begin position="98"/>
        <end position="121"/>
    </location>
</feature>
<dbReference type="SMART" id="SM00338">
    <property type="entry name" value="BRLZ"/>
    <property type="match status" value="1"/>
</dbReference>
<proteinExistence type="predicted"/>
<feature type="compositionally biased region" description="Low complexity" evidence="7">
    <location>
        <begin position="377"/>
        <end position="391"/>
    </location>
</feature>
<dbReference type="GO" id="GO:0003700">
    <property type="term" value="F:DNA-binding transcription factor activity"/>
    <property type="evidence" value="ECO:0007669"/>
    <property type="project" value="InterPro"/>
</dbReference>
<keyword evidence="3" id="KW-0238">DNA-binding</keyword>
<dbReference type="GO" id="GO:0003677">
    <property type="term" value="F:DNA binding"/>
    <property type="evidence" value="ECO:0007669"/>
    <property type="project" value="UniProtKB-KW"/>
</dbReference>
<dbReference type="OrthoDB" id="1435597at2759"/>
<dbReference type="EMBL" id="MVGT01000438">
    <property type="protein sequence ID" value="OVA17277.1"/>
    <property type="molecule type" value="Genomic_DNA"/>
</dbReference>
<organism evidence="9 10">
    <name type="scientific">Macleaya cordata</name>
    <name type="common">Five-seeded plume-poppy</name>
    <name type="synonym">Bocconia cordata</name>
    <dbReference type="NCBI Taxonomy" id="56857"/>
    <lineage>
        <taxon>Eukaryota</taxon>
        <taxon>Viridiplantae</taxon>
        <taxon>Streptophyta</taxon>
        <taxon>Embryophyta</taxon>
        <taxon>Tracheophyta</taxon>
        <taxon>Spermatophyta</taxon>
        <taxon>Magnoliopsida</taxon>
        <taxon>Ranunculales</taxon>
        <taxon>Papaveraceae</taxon>
        <taxon>Papaveroideae</taxon>
        <taxon>Macleaya</taxon>
    </lineage>
</organism>
<comment type="caution">
    <text evidence="9">The sequence shown here is derived from an EMBL/GenBank/DDBJ whole genome shotgun (WGS) entry which is preliminary data.</text>
</comment>
<keyword evidence="10" id="KW-1185">Reference proteome</keyword>
<name>A0A200R3H6_MACCD</name>
<sequence length="391" mass="43040">MERQDPANPKGKSSTNVVPENDQKMKTKTTRTVSLGNPNISIRGSHHRRSYSEVNYQRREDLDPVSDPLDSSSSFDDFVSEDDLFSAYMDIEKPEPKNGNSQPGGNKTLVDSNENGSNSVDQNGGGGRSQSENGGVGEKNMIRPRHRHSNSADGSSSSSVPRDRGIFGDTTFEAKTAMSPDKLAELWATDPKRAKRILANRQSAARSKERKAHYISELERNVQTLRTESTTLSTQLKLYQRDTQDLTNENTELKLQLQAMEQHAQLRDALNEALKQEVQRLKFATEEVMRSGETFNSGMHHCNSASFVSLLRQPVVDDHQNMNPPQIQPHQSSMPFSSPPLLAAHSGAPSEMLPQDPLGRLQGLDIGSSRGSQVVKSEGPSTSASESSSPL</sequence>
<feature type="compositionally biased region" description="Low complexity" evidence="7">
    <location>
        <begin position="65"/>
        <end position="77"/>
    </location>
</feature>
<evidence type="ECO:0000259" key="8">
    <source>
        <dbReference type="PROSITE" id="PS50217"/>
    </source>
</evidence>
<evidence type="ECO:0000256" key="7">
    <source>
        <dbReference type="SAM" id="MobiDB-lite"/>
    </source>
</evidence>
<dbReference type="AlphaFoldDB" id="A0A200R3H6"/>
<dbReference type="GO" id="GO:0005634">
    <property type="term" value="C:nucleus"/>
    <property type="evidence" value="ECO:0007669"/>
    <property type="project" value="UniProtKB-SubCell"/>
</dbReference>
<protein>
    <submittedName>
        <fullName evidence="9">Basic-leucine zipper domain</fullName>
    </submittedName>
</protein>
<dbReference type="InterPro" id="IPR046347">
    <property type="entry name" value="bZIP_sf"/>
</dbReference>
<dbReference type="CDD" id="cd14703">
    <property type="entry name" value="bZIP_plant_RF2"/>
    <property type="match status" value="1"/>
</dbReference>
<dbReference type="PANTHER" id="PTHR13690">
    <property type="entry name" value="TRANSCRIPTION FACTOR POSF21-RELATED"/>
    <property type="match status" value="1"/>
</dbReference>
<evidence type="ECO:0000256" key="5">
    <source>
        <dbReference type="ARBA" id="ARBA00023242"/>
    </source>
</evidence>
<reference evidence="9 10" key="1">
    <citation type="journal article" date="2017" name="Mol. Plant">
        <title>The Genome of Medicinal Plant Macleaya cordata Provides New Insights into Benzylisoquinoline Alkaloids Metabolism.</title>
        <authorList>
            <person name="Liu X."/>
            <person name="Liu Y."/>
            <person name="Huang P."/>
            <person name="Ma Y."/>
            <person name="Qing Z."/>
            <person name="Tang Q."/>
            <person name="Cao H."/>
            <person name="Cheng P."/>
            <person name="Zheng Y."/>
            <person name="Yuan Z."/>
            <person name="Zhou Y."/>
            <person name="Liu J."/>
            <person name="Tang Z."/>
            <person name="Zhuo Y."/>
            <person name="Zhang Y."/>
            <person name="Yu L."/>
            <person name="Huang J."/>
            <person name="Yang P."/>
            <person name="Peng Q."/>
            <person name="Zhang J."/>
            <person name="Jiang W."/>
            <person name="Zhang Z."/>
            <person name="Lin K."/>
            <person name="Ro D.K."/>
            <person name="Chen X."/>
            <person name="Xiong X."/>
            <person name="Shang Y."/>
            <person name="Huang S."/>
            <person name="Zeng J."/>
        </authorList>
    </citation>
    <scope>NUCLEOTIDE SEQUENCE [LARGE SCALE GENOMIC DNA]</scope>
    <source>
        <strain evidence="10">cv. BLH2017</strain>
        <tissue evidence="9">Root</tissue>
    </source>
</reference>
<keyword evidence="5" id="KW-0539">Nucleus</keyword>
<keyword evidence="4" id="KW-0804">Transcription</keyword>
<dbReference type="PROSITE" id="PS50217">
    <property type="entry name" value="BZIP"/>
    <property type="match status" value="1"/>
</dbReference>
<dbReference type="Proteomes" id="UP000195402">
    <property type="component" value="Unassembled WGS sequence"/>
</dbReference>
<keyword evidence="6" id="KW-0175">Coiled coil</keyword>
<gene>
    <name evidence="9" type="ORF">BVC80_1837g75</name>
</gene>
<evidence type="ECO:0000256" key="4">
    <source>
        <dbReference type="ARBA" id="ARBA00023163"/>
    </source>
</evidence>
<evidence type="ECO:0000256" key="3">
    <source>
        <dbReference type="ARBA" id="ARBA00023125"/>
    </source>
</evidence>
<comment type="subcellular location">
    <subcellularLocation>
        <location evidence="1">Nucleus</location>
    </subcellularLocation>
</comment>
<feature type="coiled-coil region" evidence="6">
    <location>
        <begin position="215"/>
        <end position="287"/>
    </location>
</feature>
<evidence type="ECO:0000256" key="6">
    <source>
        <dbReference type="SAM" id="Coils"/>
    </source>
</evidence>
<feature type="domain" description="BZIP" evidence="8">
    <location>
        <begin position="190"/>
        <end position="253"/>
    </location>
</feature>
<dbReference type="STRING" id="56857.A0A200R3H6"/>
<feature type="region of interest" description="Disordered" evidence="7">
    <location>
        <begin position="317"/>
        <end position="391"/>
    </location>
</feature>
<feature type="compositionally biased region" description="Polar residues" evidence="7">
    <location>
        <begin position="321"/>
        <end position="336"/>
    </location>
</feature>
<keyword evidence="2" id="KW-0805">Transcription regulation</keyword>
<dbReference type="Pfam" id="PF00170">
    <property type="entry name" value="bZIP_1"/>
    <property type="match status" value="1"/>
</dbReference>
<dbReference type="PANTHER" id="PTHR13690:SF153">
    <property type="entry name" value="TRANSCRIPTION FACTOR RF2B-LIKE"/>
    <property type="match status" value="1"/>
</dbReference>
<evidence type="ECO:0000313" key="10">
    <source>
        <dbReference type="Proteomes" id="UP000195402"/>
    </source>
</evidence>
<evidence type="ECO:0000256" key="1">
    <source>
        <dbReference type="ARBA" id="ARBA00004123"/>
    </source>
</evidence>
<dbReference type="OMA" id="DICLFAM"/>
<feature type="compositionally biased region" description="Polar residues" evidence="7">
    <location>
        <begin position="30"/>
        <end position="42"/>
    </location>
</feature>
<dbReference type="InterPro" id="IPR044759">
    <property type="entry name" value="bZIP_RF2"/>
</dbReference>
<dbReference type="SUPFAM" id="SSF57959">
    <property type="entry name" value="Leucine zipper domain"/>
    <property type="match status" value="1"/>
</dbReference>
<dbReference type="InParanoid" id="A0A200R3H6"/>
<accession>A0A200R3H6</accession>
<dbReference type="InterPro" id="IPR004827">
    <property type="entry name" value="bZIP"/>
</dbReference>
<dbReference type="Gene3D" id="1.20.5.170">
    <property type="match status" value="1"/>
</dbReference>
<evidence type="ECO:0000256" key="2">
    <source>
        <dbReference type="ARBA" id="ARBA00023015"/>
    </source>
</evidence>